<dbReference type="Gene3D" id="2.10.50.10">
    <property type="entry name" value="Tumor Necrosis Factor Receptor, subunit A, domain 2"/>
    <property type="match status" value="3"/>
</dbReference>
<evidence type="ECO:0000256" key="6">
    <source>
        <dbReference type="ARBA" id="ARBA00023157"/>
    </source>
</evidence>
<keyword evidence="4" id="KW-0677">Repeat</keyword>
<evidence type="ECO:0000256" key="7">
    <source>
        <dbReference type="ARBA" id="ARBA00023170"/>
    </source>
</evidence>
<evidence type="ECO:0000259" key="11">
    <source>
        <dbReference type="PROSITE" id="PS50050"/>
    </source>
</evidence>
<keyword evidence="3" id="KW-0732">Signal</keyword>
<dbReference type="GO" id="GO:0005031">
    <property type="term" value="F:tumor necrosis factor receptor activity"/>
    <property type="evidence" value="ECO:0007669"/>
    <property type="project" value="TreeGrafter"/>
</dbReference>
<dbReference type="GO" id="GO:0045121">
    <property type="term" value="C:membrane raft"/>
    <property type="evidence" value="ECO:0007669"/>
    <property type="project" value="TreeGrafter"/>
</dbReference>
<comment type="subcellular location">
    <subcellularLocation>
        <location evidence="1">Membrane</location>
    </subcellularLocation>
</comment>
<keyword evidence="13" id="KW-1185">Reference proteome</keyword>
<dbReference type="PANTHER" id="PTHR46874">
    <property type="entry name" value="TUMOR NECROSIS FACTOR RECEPTOR SUPERFAMILY MEMBER 6"/>
    <property type="match status" value="1"/>
</dbReference>
<feature type="domain" description="TNFR-Cys" evidence="11">
    <location>
        <begin position="134"/>
        <end position="175"/>
    </location>
</feature>
<feature type="domain" description="TNFR-Cys" evidence="11">
    <location>
        <begin position="92"/>
        <end position="133"/>
    </location>
</feature>
<evidence type="ECO:0000256" key="4">
    <source>
        <dbReference type="ARBA" id="ARBA00022737"/>
    </source>
</evidence>
<dbReference type="InterPro" id="IPR000488">
    <property type="entry name" value="Death_dom"/>
</dbReference>
<dbReference type="GO" id="GO:0097192">
    <property type="term" value="P:extrinsic apoptotic signaling pathway in absence of ligand"/>
    <property type="evidence" value="ECO:0007669"/>
    <property type="project" value="TreeGrafter"/>
</dbReference>
<evidence type="ECO:0000256" key="9">
    <source>
        <dbReference type="PROSITE-ProRule" id="PRU00206"/>
    </source>
</evidence>
<dbReference type="GO" id="GO:0097049">
    <property type="term" value="P:motor neuron apoptotic process"/>
    <property type="evidence" value="ECO:0007669"/>
    <property type="project" value="TreeGrafter"/>
</dbReference>
<evidence type="ECO:0000256" key="5">
    <source>
        <dbReference type="ARBA" id="ARBA00023136"/>
    </source>
</evidence>
<sequence length="352" mass="40021">MSYYLDYKCMAPHGAKTGSLLMAMTLVPPVMKPRFLLLFLLLVTTNSSSLGSDYDEEERFYETGNIRCLRCPPGTYVAQHCTSPDTEGICMPCRPGRTYSEHLTGLDHCLRCTVCRDDQVVVSPCTVTNNTNCQCKKGTFCPPGDSCERCQKCTTSCPEYEVVQKPCNSTSDTQCGPQESGSNILLAILLPIGIIFFAAAFCIWYFCCRENQSRLRRKMVNIGCHEVEEVDTEAPFLPERRLQMKQNLTENDINEGINKALDTFLDSVPVPEVERFVRALGLTSNEIERAKQDNPGVYNQHFEMLSRLYRDNKFEVNIWLRKLHEMKMKKVAKDIMDKLLSDGFFERTDVQG</sequence>
<dbReference type="PANTHER" id="PTHR46874:SF2">
    <property type="entry name" value="TUMOR NECROSIS FACTOR RECEPTOR SUPERFAMILY MEMBER 10A ISOFORM X1"/>
    <property type="match status" value="1"/>
</dbReference>
<keyword evidence="10" id="KW-1133">Transmembrane helix</keyword>
<proteinExistence type="predicted"/>
<keyword evidence="10" id="KW-0812">Transmembrane</keyword>
<feature type="disulfide bond" evidence="9">
    <location>
        <begin position="115"/>
        <end position="133"/>
    </location>
</feature>
<dbReference type="EMBL" id="WNYA01000004">
    <property type="protein sequence ID" value="KAG8574192.1"/>
    <property type="molecule type" value="Genomic_DNA"/>
</dbReference>
<evidence type="ECO:0000256" key="10">
    <source>
        <dbReference type="SAM" id="Phobius"/>
    </source>
</evidence>
<dbReference type="GO" id="GO:0006924">
    <property type="term" value="P:activation-induced cell death of T cells"/>
    <property type="evidence" value="ECO:0007669"/>
    <property type="project" value="TreeGrafter"/>
</dbReference>
<dbReference type="AlphaFoldDB" id="A0AAV7BPE7"/>
<reference evidence="12" key="1">
    <citation type="thesis" date="2020" institute="ProQuest LLC" country="789 East Eisenhower Parkway, Ann Arbor, MI, USA">
        <title>Comparative Genomics and Chromosome Evolution.</title>
        <authorList>
            <person name="Mudd A.B."/>
        </authorList>
    </citation>
    <scope>NUCLEOTIDE SEQUENCE</scope>
    <source>
        <strain evidence="12">237g6f4</strain>
        <tissue evidence="12">Blood</tissue>
    </source>
</reference>
<dbReference type="Gene3D" id="1.10.533.10">
    <property type="entry name" value="Death Domain, Fas"/>
    <property type="match status" value="1"/>
</dbReference>
<feature type="repeat" description="TNFR-Cys" evidence="9">
    <location>
        <begin position="92"/>
        <end position="133"/>
    </location>
</feature>
<dbReference type="SUPFAM" id="SSF47986">
    <property type="entry name" value="DEATH domain"/>
    <property type="match status" value="1"/>
</dbReference>
<keyword evidence="7" id="KW-0675">Receptor</keyword>
<feature type="disulfide bond" evidence="9">
    <location>
        <begin position="135"/>
        <end position="150"/>
    </location>
</feature>
<dbReference type="SMART" id="SM00208">
    <property type="entry name" value="TNFR"/>
    <property type="match status" value="3"/>
</dbReference>
<evidence type="ECO:0000256" key="3">
    <source>
        <dbReference type="ARBA" id="ARBA00022729"/>
    </source>
</evidence>
<dbReference type="GO" id="GO:0097527">
    <property type="term" value="P:necroptotic signaling pathway"/>
    <property type="evidence" value="ECO:0007669"/>
    <property type="project" value="TreeGrafter"/>
</dbReference>
<dbReference type="GO" id="GO:0043066">
    <property type="term" value="P:negative regulation of apoptotic process"/>
    <property type="evidence" value="ECO:0007669"/>
    <property type="project" value="TreeGrafter"/>
</dbReference>
<dbReference type="PROSITE" id="PS50050">
    <property type="entry name" value="TNFR_NGFR_2"/>
    <property type="match status" value="2"/>
</dbReference>
<evidence type="ECO:0000256" key="2">
    <source>
        <dbReference type="ARBA" id="ARBA00022703"/>
    </source>
</evidence>
<dbReference type="Proteomes" id="UP000824782">
    <property type="component" value="Unassembled WGS sequence"/>
</dbReference>
<organism evidence="12 13">
    <name type="scientific">Engystomops pustulosus</name>
    <name type="common">Tungara frog</name>
    <name type="synonym">Physalaemus pustulosus</name>
    <dbReference type="NCBI Taxonomy" id="76066"/>
    <lineage>
        <taxon>Eukaryota</taxon>
        <taxon>Metazoa</taxon>
        <taxon>Chordata</taxon>
        <taxon>Craniata</taxon>
        <taxon>Vertebrata</taxon>
        <taxon>Euteleostomi</taxon>
        <taxon>Amphibia</taxon>
        <taxon>Batrachia</taxon>
        <taxon>Anura</taxon>
        <taxon>Neobatrachia</taxon>
        <taxon>Hyloidea</taxon>
        <taxon>Leptodactylidae</taxon>
        <taxon>Leiuperinae</taxon>
        <taxon>Engystomops</taxon>
    </lineage>
</organism>
<dbReference type="InterPro" id="IPR034024">
    <property type="entry name" value="TNFRSF10_N"/>
</dbReference>
<gene>
    <name evidence="12" type="ORF">GDO81_009086</name>
</gene>
<name>A0AAV7BPE7_ENGPU</name>
<evidence type="ECO:0000313" key="13">
    <source>
        <dbReference type="Proteomes" id="UP000824782"/>
    </source>
</evidence>
<dbReference type="Pfam" id="PF00020">
    <property type="entry name" value="TNFR_c6"/>
    <property type="match status" value="2"/>
</dbReference>
<dbReference type="CDD" id="cd10580">
    <property type="entry name" value="TNFRSF10"/>
    <property type="match status" value="1"/>
</dbReference>
<feature type="transmembrane region" description="Helical" evidence="10">
    <location>
        <begin position="184"/>
        <end position="207"/>
    </location>
</feature>
<evidence type="ECO:0000256" key="1">
    <source>
        <dbReference type="ARBA" id="ARBA00004370"/>
    </source>
</evidence>
<evidence type="ECO:0000313" key="12">
    <source>
        <dbReference type="EMBL" id="KAG8574192.1"/>
    </source>
</evidence>
<feature type="disulfide bond" evidence="9">
    <location>
        <begin position="157"/>
        <end position="175"/>
    </location>
</feature>
<feature type="disulfide bond" evidence="9">
    <location>
        <begin position="112"/>
        <end position="125"/>
    </location>
</feature>
<dbReference type="GO" id="GO:0032872">
    <property type="term" value="P:regulation of stress-activated MAPK cascade"/>
    <property type="evidence" value="ECO:0007669"/>
    <property type="project" value="TreeGrafter"/>
</dbReference>
<dbReference type="GO" id="GO:0009897">
    <property type="term" value="C:external side of plasma membrane"/>
    <property type="evidence" value="ECO:0007669"/>
    <property type="project" value="TreeGrafter"/>
</dbReference>
<dbReference type="Pfam" id="PF00531">
    <property type="entry name" value="Death"/>
    <property type="match status" value="1"/>
</dbReference>
<keyword evidence="5 10" id="KW-0472">Membrane</keyword>
<dbReference type="InterPro" id="IPR011029">
    <property type="entry name" value="DEATH-like_dom_sf"/>
</dbReference>
<keyword evidence="6 9" id="KW-1015">Disulfide bond</keyword>
<keyword evidence="8" id="KW-0325">Glycoprotein</keyword>
<dbReference type="FunFam" id="2.10.50.10:FF:000004">
    <property type="entry name" value="Tumor necrosis factor receptor superfamily member 6"/>
    <property type="match status" value="1"/>
</dbReference>
<dbReference type="InterPro" id="IPR001368">
    <property type="entry name" value="TNFR/NGFR_Cys_rich_reg"/>
</dbReference>
<comment type="caution">
    <text evidence="12">The sequence shown here is derived from an EMBL/GenBank/DDBJ whole genome shotgun (WGS) entry which is preliminary data.</text>
</comment>
<accession>A0AAV7BPE7</accession>
<protein>
    <recommendedName>
        <fullName evidence="11">TNFR-Cys domain-containing protein</fullName>
    </recommendedName>
</protein>
<evidence type="ECO:0000256" key="8">
    <source>
        <dbReference type="ARBA" id="ARBA00023180"/>
    </source>
</evidence>
<keyword evidence="2" id="KW-0053">Apoptosis</keyword>
<feature type="repeat" description="TNFR-Cys" evidence="9">
    <location>
        <begin position="134"/>
        <end position="175"/>
    </location>
</feature>
<comment type="caution">
    <text evidence="9">Lacks conserved residue(s) required for the propagation of feature annotation.</text>
</comment>
<dbReference type="GO" id="GO:0031265">
    <property type="term" value="C:CD95 death-inducing signaling complex"/>
    <property type="evidence" value="ECO:0007669"/>
    <property type="project" value="TreeGrafter"/>
</dbReference>
<dbReference type="SUPFAM" id="SSF57586">
    <property type="entry name" value="TNF receptor-like"/>
    <property type="match status" value="2"/>
</dbReference>